<dbReference type="AlphaFoldDB" id="H8H0Z3"/>
<proteinExistence type="predicted"/>
<reference evidence="1 2" key="1">
    <citation type="journal article" date="2012" name="PLoS ONE">
        <title>Genome sequence and transcriptome analysis of the radioresistant bacterium Deinococcus gobiensis: insights into the extreme environmental adaptations.</title>
        <authorList>
            <person name="Yuan M."/>
            <person name="Chen M."/>
            <person name="Zhang W."/>
            <person name="Lu W."/>
            <person name="Wang J."/>
            <person name="Yang M."/>
            <person name="Zhao P."/>
            <person name="Tang R."/>
            <person name="Li X."/>
            <person name="Hao Y."/>
            <person name="Zhou Z."/>
            <person name="Zhan Y."/>
            <person name="Yu H."/>
            <person name="Teng C."/>
            <person name="Yan Y."/>
            <person name="Ping S."/>
            <person name="Wang Y."/>
            <person name="Lin M."/>
        </authorList>
    </citation>
    <scope>NUCLEOTIDE SEQUENCE [LARGE SCALE GENOMIC DNA]</scope>
    <source>
        <strain evidence="2">DSM 21396 / JCM 16679 / CGMCC 1.7299 / I-0</strain>
        <plasmid evidence="1">P1</plasmid>
    </source>
</reference>
<organism evidence="1 2">
    <name type="scientific">Deinococcus gobiensis (strain DSM 21396 / JCM 16679 / CGMCC 1.7299 / I-0)</name>
    <dbReference type="NCBI Taxonomy" id="745776"/>
    <lineage>
        <taxon>Bacteria</taxon>
        <taxon>Thermotogati</taxon>
        <taxon>Deinococcota</taxon>
        <taxon>Deinococci</taxon>
        <taxon>Deinococcales</taxon>
        <taxon>Deinococcaceae</taxon>
        <taxon>Deinococcus</taxon>
    </lineage>
</organism>
<dbReference type="KEGG" id="dgo:DGo_PA0126"/>
<evidence type="ECO:0000313" key="1">
    <source>
        <dbReference type="EMBL" id="AFD27012.1"/>
    </source>
</evidence>
<keyword evidence="2" id="KW-1185">Reference proteome</keyword>
<geneLocation type="plasmid" evidence="1 2">
    <name>P1</name>
</geneLocation>
<evidence type="ECO:0000313" key="2">
    <source>
        <dbReference type="Proteomes" id="UP000007575"/>
    </source>
</evidence>
<name>H8H0Z3_DEIGI</name>
<accession>H8H0Z3</accession>
<gene>
    <name evidence="1" type="ordered locus">DGo_PA0126</name>
</gene>
<dbReference type="HOGENOM" id="CLU_188254_0_0_0"/>
<dbReference type="Proteomes" id="UP000007575">
    <property type="component" value="Plasmid P1"/>
</dbReference>
<dbReference type="PATRIC" id="fig|745776.4.peg.3163"/>
<dbReference type="EMBL" id="CP002192">
    <property type="protein sequence ID" value="AFD27012.1"/>
    <property type="molecule type" value="Genomic_DNA"/>
</dbReference>
<protein>
    <submittedName>
        <fullName evidence="1">Uncharacterized protein</fullName>
    </submittedName>
</protein>
<sequence>MKISNALYLLGYGSILLSAANYLKGDQANNERNGIFVGHWAPTFFILGKVAEDREKHSEGSN</sequence>
<dbReference type="OrthoDB" id="9815586at2"/>
<keyword evidence="1" id="KW-0614">Plasmid</keyword>